<dbReference type="InterPro" id="IPR000719">
    <property type="entry name" value="Prot_kinase_dom"/>
</dbReference>
<dbReference type="InterPro" id="IPR051681">
    <property type="entry name" value="Ser/Thr_Kinases-Pseudokinases"/>
</dbReference>
<dbReference type="PROSITE" id="PS50011">
    <property type="entry name" value="PROTEIN_KINASE_DOM"/>
    <property type="match status" value="1"/>
</dbReference>
<dbReference type="GO" id="GO:0005524">
    <property type="term" value="F:ATP binding"/>
    <property type="evidence" value="ECO:0007669"/>
    <property type="project" value="InterPro"/>
</dbReference>
<evidence type="ECO:0000256" key="1">
    <source>
        <dbReference type="SAM" id="MobiDB-lite"/>
    </source>
</evidence>
<dbReference type="STRING" id="93625.A0A409XM49"/>
<dbReference type="Pfam" id="PF00069">
    <property type="entry name" value="Pkinase"/>
    <property type="match status" value="1"/>
</dbReference>
<dbReference type="PROSITE" id="PS00109">
    <property type="entry name" value="PROTEIN_KINASE_TYR"/>
    <property type="match status" value="1"/>
</dbReference>
<accession>A0A409XM49</accession>
<evidence type="ECO:0000259" key="2">
    <source>
        <dbReference type="PROSITE" id="PS50011"/>
    </source>
</evidence>
<comment type="caution">
    <text evidence="3">The sequence shown here is derived from an EMBL/GenBank/DDBJ whole genome shotgun (WGS) entry which is preliminary data.</text>
</comment>
<name>A0A409XM49_PSICY</name>
<reference evidence="3 4" key="1">
    <citation type="journal article" date="2018" name="Evol. Lett.">
        <title>Horizontal gene cluster transfer increased hallucinogenic mushroom diversity.</title>
        <authorList>
            <person name="Reynolds H.T."/>
            <person name="Vijayakumar V."/>
            <person name="Gluck-Thaler E."/>
            <person name="Korotkin H.B."/>
            <person name="Matheny P.B."/>
            <person name="Slot J.C."/>
        </authorList>
    </citation>
    <scope>NUCLEOTIDE SEQUENCE [LARGE SCALE GENOMIC DNA]</scope>
    <source>
        <strain evidence="3 4">2631</strain>
    </source>
</reference>
<gene>
    <name evidence="3" type="ORF">CVT25_000263</name>
</gene>
<dbReference type="OrthoDB" id="346907at2759"/>
<dbReference type="SMART" id="SM00220">
    <property type="entry name" value="S_TKc"/>
    <property type="match status" value="1"/>
</dbReference>
<feature type="region of interest" description="Disordered" evidence="1">
    <location>
        <begin position="198"/>
        <end position="219"/>
    </location>
</feature>
<feature type="domain" description="Protein kinase" evidence="2">
    <location>
        <begin position="1"/>
        <end position="184"/>
    </location>
</feature>
<sequence length="219" mass="24082">MTFLSPDNSRNLLRSQVHSQSVIHGDLTTGNILMDEGKAHLSDFGMSNVMIEVRNMSFMSSTVSGSPRWTAPELLHVGAGVPDVTKHCDIYSFGSVVLQVSASHNCGGQPPDSPRQTITGRIPYESIALDVQVLMEVMRGGTPARPPEPLFSDELWDLTVSCWSRDPTSRPEIGQVRERLHILRYNCSEGELATNIVDSDKSLEEDGDDDAEPYTFMSG</sequence>
<organism evidence="3 4">
    <name type="scientific">Psilocybe cyanescens</name>
    <dbReference type="NCBI Taxonomy" id="93625"/>
    <lineage>
        <taxon>Eukaryota</taxon>
        <taxon>Fungi</taxon>
        <taxon>Dikarya</taxon>
        <taxon>Basidiomycota</taxon>
        <taxon>Agaricomycotina</taxon>
        <taxon>Agaricomycetes</taxon>
        <taxon>Agaricomycetidae</taxon>
        <taxon>Agaricales</taxon>
        <taxon>Agaricineae</taxon>
        <taxon>Strophariaceae</taxon>
        <taxon>Psilocybe</taxon>
    </lineage>
</organism>
<evidence type="ECO:0000313" key="4">
    <source>
        <dbReference type="Proteomes" id="UP000283269"/>
    </source>
</evidence>
<proteinExistence type="predicted"/>
<dbReference type="Gene3D" id="1.10.510.10">
    <property type="entry name" value="Transferase(Phosphotransferase) domain 1"/>
    <property type="match status" value="1"/>
</dbReference>
<dbReference type="InterPro" id="IPR008266">
    <property type="entry name" value="Tyr_kinase_AS"/>
</dbReference>
<dbReference type="InParanoid" id="A0A409XM49"/>
<dbReference type="SUPFAM" id="SSF56112">
    <property type="entry name" value="Protein kinase-like (PK-like)"/>
    <property type="match status" value="1"/>
</dbReference>
<protein>
    <recommendedName>
        <fullName evidence="2">Protein kinase domain-containing protein</fullName>
    </recommendedName>
</protein>
<dbReference type="PANTHER" id="PTHR44329:SF289">
    <property type="entry name" value="SERINE_THREONINE-PROTEIN KINASE VIK"/>
    <property type="match status" value="1"/>
</dbReference>
<dbReference type="PANTHER" id="PTHR44329">
    <property type="entry name" value="SERINE/THREONINE-PROTEIN KINASE TNNI3K-RELATED"/>
    <property type="match status" value="1"/>
</dbReference>
<dbReference type="GO" id="GO:0004674">
    <property type="term" value="F:protein serine/threonine kinase activity"/>
    <property type="evidence" value="ECO:0007669"/>
    <property type="project" value="TreeGrafter"/>
</dbReference>
<keyword evidence="4" id="KW-1185">Reference proteome</keyword>
<dbReference type="Proteomes" id="UP000283269">
    <property type="component" value="Unassembled WGS sequence"/>
</dbReference>
<dbReference type="AlphaFoldDB" id="A0A409XM49"/>
<dbReference type="EMBL" id="NHYD01001241">
    <property type="protein sequence ID" value="PPQ91814.1"/>
    <property type="molecule type" value="Genomic_DNA"/>
</dbReference>
<evidence type="ECO:0000313" key="3">
    <source>
        <dbReference type="EMBL" id="PPQ91814.1"/>
    </source>
</evidence>
<dbReference type="InterPro" id="IPR011009">
    <property type="entry name" value="Kinase-like_dom_sf"/>
</dbReference>